<dbReference type="NCBIfam" id="TIGR02158">
    <property type="entry name" value="PA_CoA_Oxy3"/>
    <property type="match status" value="1"/>
</dbReference>
<dbReference type="InterPro" id="IPR012347">
    <property type="entry name" value="Ferritin-like"/>
</dbReference>
<dbReference type="InterPro" id="IPR011882">
    <property type="entry name" value="PaaC"/>
</dbReference>
<proteinExistence type="predicted"/>
<dbReference type="EMBL" id="BMGP01000001">
    <property type="protein sequence ID" value="GGF11773.1"/>
    <property type="molecule type" value="Genomic_DNA"/>
</dbReference>
<dbReference type="PANTHER" id="PTHR30458:SF0">
    <property type="entry name" value="1,2-PHENYLACETYL-COA EPOXIDASE, SUBUNIT C"/>
    <property type="match status" value="1"/>
</dbReference>
<dbReference type="Proteomes" id="UP000598775">
    <property type="component" value="Unassembled WGS sequence"/>
</dbReference>
<comment type="caution">
    <text evidence="1">The sequence shown here is derived from an EMBL/GenBank/DDBJ whole genome shotgun (WGS) entry which is preliminary data.</text>
</comment>
<dbReference type="GO" id="GO:0005829">
    <property type="term" value="C:cytosol"/>
    <property type="evidence" value="ECO:0007669"/>
    <property type="project" value="TreeGrafter"/>
</dbReference>
<sequence>MSVKQRQAPTGIVTPELIEAEIEGGLVATEAVAQYALGLGDDALILAHRLGEWIANGPELEEDIALGNIGLDILGHARSLLTYAGSAWGKTEDDLAYFRSEPEFRCRQLFEQPIGDFGQTIARQLIASVYFDSLYRALMHSSDKTLAAIAAKATKEVDYHLDHSTQWLLRLGLGTDESAFRMQRGLDAMWPFVDELYRAEPVASGDFGAELAEGLEGIAVDPRALRAEFDAVVPQLVRDAGLTVPQTSAVRGGGRQGIHSEAFGPLLAEMQVLARQHPGASW</sequence>
<dbReference type="InterPro" id="IPR007814">
    <property type="entry name" value="PaaA_PaaC"/>
</dbReference>
<dbReference type="GO" id="GO:0010124">
    <property type="term" value="P:phenylacetate catabolic process"/>
    <property type="evidence" value="ECO:0007669"/>
    <property type="project" value="InterPro"/>
</dbReference>
<dbReference type="AlphaFoldDB" id="A0A917ET24"/>
<dbReference type="PIRSF" id="PIRSF037834">
    <property type="entry name" value="PA_CoA_Oase3"/>
    <property type="match status" value="1"/>
</dbReference>
<organism evidence="1 2">
    <name type="scientific">Subtercola lobariae</name>
    <dbReference type="NCBI Taxonomy" id="1588641"/>
    <lineage>
        <taxon>Bacteria</taxon>
        <taxon>Bacillati</taxon>
        <taxon>Actinomycetota</taxon>
        <taxon>Actinomycetes</taxon>
        <taxon>Micrococcales</taxon>
        <taxon>Microbacteriaceae</taxon>
        <taxon>Subtercola</taxon>
    </lineage>
</organism>
<evidence type="ECO:0000313" key="1">
    <source>
        <dbReference type="EMBL" id="GGF11773.1"/>
    </source>
</evidence>
<keyword evidence="2" id="KW-1185">Reference proteome</keyword>
<evidence type="ECO:0000313" key="2">
    <source>
        <dbReference type="Proteomes" id="UP000598775"/>
    </source>
</evidence>
<dbReference type="SUPFAM" id="SSF47240">
    <property type="entry name" value="Ferritin-like"/>
    <property type="match status" value="1"/>
</dbReference>
<dbReference type="InterPro" id="IPR009078">
    <property type="entry name" value="Ferritin-like_SF"/>
</dbReference>
<protein>
    <submittedName>
        <fullName evidence="1">Phenylacetate-CoA oxygenase subunit PaaI</fullName>
    </submittedName>
</protein>
<accession>A0A917ET24</accession>
<reference evidence="1 2" key="1">
    <citation type="journal article" date="2014" name="Int. J. Syst. Evol. Microbiol.">
        <title>Complete genome sequence of Corynebacterium casei LMG S-19264T (=DSM 44701T), isolated from a smear-ripened cheese.</title>
        <authorList>
            <consortium name="US DOE Joint Genome Institute (JGI-PGF)"/>
            <person name="Walter F."/>
            <person name="Albersmeier A."/>
            <person name="Kalinowski J."/>
            <person name="Ruckert C."/>
        </authorList>
    </citation>
    <scope>NUCLEOTIDE SEQUENCE [LARGE SCALE GENOMIC DNA]</scope>
    <source>
        <strain evidence="1 2">CGMCC 1.12976</strain>
    </source>
</reference>
<dbReference type="RefSeq" id="WP_188672321.1">
    <property type="nucleotide sequence ID" value="NZ_BMGP01000001.1"/>
</dbReference>
<dbReference type="PANTHER" id="PTHR30458">
    <property type="entry name" value="PHENYLACETIC ACID DEGRADATION PROTEIN PAA"/>
    <property type="match status" value="1"/>
</dbReference>
<name>A0A917ET24_9MICO</name>
<gene>
    <name evidence="1" type="ORF">GCM10011399_02050</name>
</gene>
<dbReference type="Pfam" id="PF05138">
    <property type="entry name" value="PaaA_PaaC"/>
    <property type="match status" value="1"/>
</dbReference>
<dbReference type="InterPro" id="IPR052703">
    <property type="entry name" value="Aromatic_CoA_ox/epox"/>
</dbReference>
<dbReference type="Gene3D" id="1.20.1260.10">
    <property type="match status" value="1"/>
</dbReference>